<dbReference type="AlphaFoldDB" id="A0A4D4KRR3"/>
<feature type="region of interest" description="Disordered" evidence="1">
    <location>
        <begin position="212"/>
        <end position="248"/>
    </location>
</feature>
<gene>
    <name evidence="2" type="ORF">SANT12839_100190</name>
</gene>
<proteinExistence type="predicted"/>
<dbReference type="RefSeq" id="WP_137970506.1">
    <property type="nucleotide sequence ID" value="NZ_BJHV01000002.1"/>
</dbReference>
<evidence type="ECO:0000313" key="3">
    <source>
        <dbReference type="Proteomes" id="UP000299290"/>
    </source>
</evidence>
<dbReference type="Proteomes" id="UP000299290">
    <property type="component" value="Unassembled WGS sequence"/>
</dbReference>
<organism evidence="2 3">
    <name type="scientific">Streptomyces antimycoticus</name>
    <dbReference type="NCBI Taxonomy" id="68175"/>
    <lineage>
        <taxon>Bacteria</taxon>
        <taxon>Bacillati</taxon>
        <taxon>Actinomycetota</taxon>
        <taxon>Actinomycetes</taxon>
        <taxon>Kitasatosporales</taxon>
        <taxon>Streptomycetaceae</taxon>
        <taxon>Streptomyces</taxon>
        <taxon>Streptomyces violaceusniger group</taxon>
    </lineage>
</organism>
<evidence type="ECO:0000313" key="2">
    <source>
        <dbReference type="EMBL" id="GDY49137.1"/>
    </source>
</evidence>
<dbReference type="EMBL" id="BJHV01000002">
    <property type="protein sequence ID" value="GDY49137.1"/>
    <property type="molecule type" value="Genomic_DNA"/>
</dbReference>
<comment type="caution">
    <text evidence="2">The sequence shown here is derived from an EMBL/GenBank/DDBJ whole genome shotgun (WGS) entry which is preliminary data.</text>
</comment>
<keyword evidence="3" id="KW-1185">Reference proteome</keyword>
<evidence type="ECO:0000256" key="1">
    <source>
        <dbReference type="SAM" id="MobiDB-lite"/>
    </source>
</evidence>
<name>A0A4D4KRR3_9ACTN</name>
<protein>
    <submittedName>
        <fullName evidence="2">Uncharacterized protein</fullName>
    </submittedName>
</protein>
<reference evidence="2 3" key="1">
    <citation type="journal article" date="2020" name="Int. J. Syst. Evol. Microbiol.">
        <title>Reclassification of Streptomyces castelarensis and Streptomyces sporoclivatus as later heterotypic synonyms of Streptomyces antimycoticus.</title>
        <authorList>
            <person name="Komaki H."/>
            <person name="Tamura T."/>
        </authorList>
    </citation>
    <scope>NUCLEOTIDE SEQUENCE [LARGE SCALE GENOMIC DNA]</scope>
    <source>
        <strain evidence="2 3">NBRC 12839</strain>
    </source>
</reference>
<accession>A0A4D4KRR3</accession>
<sequence length="248" mass="28308">MPQIRPGRTRTKRTNRREPLLLSKVDPQDFNVREGEVKSIACPDCRTWRRLMGDTTLKIREHCVSDKVAAGENHRRCPGSNQVVVIDIDVRTWQRQTNRLLKDGMWADQRRAAQQFHKPLLPSATPVTKMSPVPVSAQAALSAYRQHFKKCPACTGAHRCGDGAQLAELYERLQRTQPRRDKAREVLARERVRFDRSYIAEGAERTAAVWTEAQEATADPKSLAKRSGTALEEQNNQCKRQPRDVRFA</sequence>